<dbReference type="OrthoDB" id="273452at2759"/>
<gene>
    <name evidence="6" type="ORF">TRICI_002749</name>
</gene>
<keyword evidence="3" id="KW-0472">Membrane</keyword>
<name>A0A642V522_9ASCO</name>
<feature type="transmembrane region" description="Helical" evidence="3">
    <location>
        <begin position="268"/>
        <end position="295"/>
    </location>
</feature>
<dbReference type="Pfam" id="PF05057">
    <property type="entry name" value="DUF676"/>
    <property type="match status" value="1"/>
</dbReference>
<feature type="signal peptide" evidence="4">
    <location>
        <begin position="1"/>
        <end position="17"/>
    </location>
</feature>
<protein>
    <recommendedName>
        <fullName evidence="5">DUF676 domain-containing protein</fullName>
    </recommendedName>
</protein>
<dbReference type="InterPro" id="IPR044294">
    <property type="entry name" value="Lipase-like"/>
</dbReference>
<dbReference type="PANTHER" id="PTHR12482:SF65">
    <property type="entry name" value="ESTERASE, PUTATIVE (AFU_ORTHOLOGUE AFUA_3G12320)-RELATED"/>
    <property type="match status" value="1"/>
</dbReference>
<dbReference type="InterPro" id="IPR007751">
    <property type="entry name" value="DUF676_lipase-like"/>
</dbReference>
<dbReference type="Gene3D" id="3.40.50.1820">
    <property type="entry name" value="alpha/beta hydrolase"/>
    <property type="match status" value="1"/>
</dbReference>
<evidence type="ECO:0000256" key="1">
    <source>
        <dbReference type="ARBA" id="ARBA00007920"/>
    </source>
</evidence>
<dbReference type="SUPFAM" id="SSF53474">
    <property type="entry name" value="alpha/beta-Hydrolases"/>
    <property type="match status" value="1"/>
</dbReference>
<dbReference type="EMBL" id="SWFS01000186">
    <property type="protein sequence ID" value="KAA8915090.1"/>
    <property type="molecule type" value="Genomic_DNA"/>
</dbReference>
<dbReference type="Proteomes" id="UP000761534">
    <property type="component" value="Unassembled WGS sequence"/>
</dbReference>
<organism evidence="6 7">
    <name type="scientific">Trichomonascus ciferrii</name>
    <dbReference type="NCBI Taxonomy" id="44093"/>
    <lineage>
        <taxon>Eukaryota</taxon>
        <taxon>Fungi</taxon>
        <taxon>Dikarya</taxon>
        <taxon>Ascomycota</taxon>
        <taxon>Saccharomycotina</taxon>
        <taxon>Dipodascomycetes</taxon>
        <taxon>Dipodascales</taxon>
        <taxon>Trichomonascaceae</taxon>
        <taxon>Trichomonascus</taxon>
        <taxon>Trichomonascus ciferrii complex</taxon>
    </lineage>
</organism>
<keyword evidence="3" id="KW-0812">Transmembrane</keyword>
<evidence type="ECO:0000313" key="6">
    <source>
        <dbReference type="EMBL" id="KAA8915090.1"/>
    </source>
</evidence>
<keyword evidence="2" id="KW-0442">Lipid degradation</keyword>
<evidence type="ECO:0000256" key="3">
    <source>
        <dbReference type="SAM" id="Phobius"/>
    </source>
</evidence>
<keyword evidence="3" id="KW-1133">Transmembrane helix</keyword>
<sequence>MGIHLVVLVHGLWGTVAHFDYVSRQLVKYGAVIHEQGDVLSVSGDKTVVYRTTTNQGYFTYDGIDVCGTRVANEITSEVSFLDESSGTIVDRISIMGYSLGGLVSRYAAGVLHRRGFFKTVRPITFTTFCTPHVGVVVLSEHWTARAFNGIGSVSMASTSKQLFLTDRYRDTHGPLLLYMSDPKGPFYQALQQFEAVSLYANVVNDHRCEYYTAGISSVDPFQGRTRHIRGPFVEGYKPTVLDLGDQKLMFEENEAEEPKRGPVLASIGYYSVALAKIMFVIPLWFVAFALNATYQNVVSSFRQRAFRKQGWMDEVDMGPSIVERLEEGADDVVESMYRAVTDAETASVDDEPQKLQLDNTQLTIIDRLNTLNWKKYPVHITQHSHAHAAVLVRYKSPGFNEGKLVVKHWIESTLGLDRVD</sequence>
<feature type="domain" description="DUF676" evidence="5">
    <location>
        <begin position="3"/>
        <end position="213"/>
    </location>
</feature>
<dbReference type="InterPro" id="IPR029058">
    <property type="entry name" value="AB_hydrolase_fold"/>
</dbReference>
<evidence type="ECO:0000256" key="2">
    <source>
        <dbReference type="ARBA" id="ARBA00022963"/>
    </source>
</evidence>
<dbReference type="VEuPathDB" id="FungiDB:TRICI_002749"/>
<evidence type="ECO:0000259" key="5">
    <source>
        <dbReference type="Pfam" id="PF05057"/>
    </source>
</evidence>
<keyword evidence="7" id="KW-1185">Reference proteome</keyword>
<feature type="chain" id="PRO_5024933856" description="DUF676 domain-containing protein" evidence="4">
    <location>
        <begin position="18"/>
        <end position="421"/>
    </location>
</feature>
<evidence type="ECO:0000256" key="4">
    <source>
        <dbReference type="SAM" id="SignalP"/>
    </source>
</evidence>
<dbReference type="GO" id="GO:0005811">
    <property type="term" value="C:lipid droplet"/>
    <property type="evidence" value="ECO:0007669"/>
    <property type="project" value="TreeGrafter"/>
</dbReference>
<dbReference type="GO" id="GO:0047372">
    <property type="term" value="F:monoacylglycerol lipase activity"/>
    <property type="evidence" value="ECO:0007669"/>
    <property type="project" value="TreeGrafter"/>
</dbReference>
<evidence type="ECO:0000313" key="7">
    <source>
        <dbReference type="Proteomes" id="UP000761534"/>
    </source>
</evidence>
<reference evidence="6" key="1">
    <citation type="journal article" date="2019" name="G3 (Bethesda)">
        <title>Genome Assemblies of Two Rare Opportunistic Yeast Pathogens: Diutina rugosa (syn. Candida rugosa) and Trichomonascus ciferrii (syn. Candida ciferrii).</title>
        <authorList>
            <person name="Mixao V."/>
            <person name="Saus E."/>
            <person name="Hansen A.P."/>
            <person name="Lass-Florl C."/>
            <person name="Gabaldon T."/>
        </authorList>
    </citation>
    <scope>NUCLEOTIDE SEQUENCE</scope>
    <source>
        <strain evidence="6">CBS 4856</strain>
    </source>
</reference>
<accession>A0A642V522</accession>
<dbReference type="PANTHER" id="PTHR12482">
    <property type="entry name" value="LIPASE ROG1-RELATED-RELATED"/>
    <property type="match status" value="1"/>
</dbReference>
<comment type="similarity">
    <text evidence="1">Belongs to the putative lipase ROG1 family.</text>
</comment>
<comment type="caution">
    <text evidence="6">The sequence shown here is derived from an EMBL/GenBank/DDBJ whole genome shotgun (WGS) entry which is preliminary data.</text>
</comment>
<keyword evidence="2" id="KW-0443">Lipid metabolism</keyword>
<proteinExistence type="inferred from homology"/>
<dbReference type="GO" id="GO:0016042">
    <property type="term" value="P:lipid catabolic process"/>
    <property type="evidence" value="ECO:0007669"/>
    <property type="project" value="UniProtKB-KW"/>
</dbReference>
<dbReference type="GO" id="GO:0004622">
    <property type="term" value="F:phosphatidylcholine lysophospholipase activity"/>
    <property type="evidence" value="ECO:0007669"/>
    <property type="project" value="TreeGrafter"/>
</dbReference>
<keyword evidence="4" id="KW-0732">Signal</keyword>
<dbReference type="AlphaFoldDB" id="A0A642V522"/>